<accession>A0A2T0W3J1</accession>
<evidence type="ECO:0000313" key="1">
    <source>
        <dbReference type="EMBL" id="PRY79769.1"/>
    </source>
</evidence>
<evidence type="ECO:0000313" key="2">
    <source>
        <dbReference type="Proteomes" id="UP000238007"/>
    </source>
</evidence>
<comment type="caution">
    <text evidence="1">The sequence shown here is derived from an EMBL/GenBank/DDBJ whole genome shotgun (WGS) entry which is preliminary data.</text>
</comment>
<gene>
    <name evidence="1" type="ORF">CLV80_102417</name>
</gene>
<protein>
    <recommendedName>
        <fullName evidence="3">TadE-like protein</fullName>
    </recommendedName>
</protein>
<proteinExistence type="predicted"/>
<name>A0A2T0W3J1_9RHOB</name>
<sequence>MIKLLNDLRRDEDGIASVELVLSIPILVWALLSTHVYFDAFKAESLSTRANLTVSDMFSREAEVNDDYITGAHSLLEQLSDGGGAPSLRITSYYFDAGNPDTSSDDEYVLVWSQERGDEYVPHTQASLDAVSHRIPIMSNNDKSFLVETHISYTAPFSIGIGPFIPTKLEGIEFSHFTPIRSRFEGELCYVNSVGLRSCAPVDDD</sequence>
<organism evidence="1 2">
    <name type="scientific">Yoonia maritima</name>
    <dbReference type="NCBI Taxonomy" id="1435347"/>
    <lineage>
        <taxon>Bacteria</taxon>
        <taxon>Pseudomonadati</taxon>
        <taxon>Pseudomonadota</taxon>
        <taxon>Alphaproteobacteria</taxon>
        <taxon>Rhodobacterales</taxon>
        <taxon>Paracoccaceae</taxon>
        <taxon>Yoonia</taxon>
    </lineage>
</organism>
<dbReference type="EMBL" id="PVTP01000002">
    <property type="protein sequence ID" value="PRY79769.1"/>
    <property type="molecule type" value="Genomic_DNA"/>
</dbReference>
<keyword evidence="2" id="KW-1185">Reference proteome</keyword>
<evidence type="ECO:0008006" key="3">
    <source>
        <dbReference type="Google" id="ProtNLM"/>
    </source>
</evidence>
<reference evidence="1 2" key="1">
    <citation type="submission" date="2018-03" db="EMBL/GenBank/DDBJ databases">
        <title>Genomic Encyclopedia of Archaeal and Bacterial Type Strains, Phase II (KMG-II): from individual species to whole genera.</title>
        <authorList>
            <person name="Goeker M."/>
        </authorList>
    </citation>
    <scope>NUCLEOTIDE SEQUENCE [LARGE SCALE GENOMIC DNA]</scope>
    <source>
        <strain evidence="1 2">DSM 101533</strain>
    </source>
</reference>
<dbReference type="Proteomes" id="UP000238007">
    <property type="component" value="Unassembled WGS sequence"/>
</dbReference>
<dbReference type="AlphaFoldDB" id="A0A2T0W3J1"/>